<proteinExistence type="predicted"/>
<dbReference type="AlphaFoldDB" id="A0A2P2NN01"/>
<name>A0A2P2NN01_RHIMU</name>
<accession>A0A2P2NN01</accession>
<dbReference type="EMBL" id="GGEC01063296">
    <property type="protein sequence ID" value="MBX43780.1"/>
    <property type="molecule type" value="Transcribed_RNA"/>
</dbReference>
<sequence>MREKLNTNLPSILLAREP</sequence>
<evidence type="ECO:0000313" key="1">
    <source>
        <dbReference type="EMBL" id="MBX43780.1"/>
    </source>
</evidence>
<organism evidence="1">
    <name type="scientific">Rhizophora mucronata</name>
    <name type="common">Asiatic mangrove</name>
    <dbReference type="NCBI Taxonomy" id="61149"/>
    <lineage>
        <taxon>Eukaryota</taxon>
        <taxon>Viridiplantae</taxon>
        <taxon>Streptophyta</taxon>
        <taxon>Embryophyta</taxon>
        <taxon>Tracheophyta</taxon>
        <taxon>Spermatophyta</taxon>
        <taxon>Magnoliopsida</taxon>
        <taxon>eudicotyledons</taxon>
        <taxon>Gunneridae</taxon>
        <taxon>Pentapetalae</taxon>
        <taxon>rosids</taxon>
        <taxon>fabids</taxon>
        <taxon>Malpighiales</taxon>
        <taxon>Rhizophoraceae</taxon>
        <taxon>Rhizophora</taxon>
    </lineage>
</organism>
<protein>
    <submittedName>
        <fullName evidence="1">Uncharacterized protein</fullName>
    </submittedName>
</protein>
<reference evidence="1" key="1">
    <citation type="submission" date="2018-02" db="EMBL/GenBank/DDBJ databases">
        <title>Rhizophora mucronata_Transcriptome.</title>
        <authorList>
            <person name="Meera S.P."/>
            <person name="Sreeshan A."/>
            <person name="Augustine A."/>
        </authorList>
    </citation>
    <scope>NUCLEOTIDE SEQUENCE</scope>
    <source>
        <tissue evidence="1">Leaf</tissue>
    </source>
</reference>